<keyword evidence="3" id="KW-1185">Reference proteome</keyword>
<accession>A0A2P6R5M3</accession>
<dbReference type="PANTHER" id="PTHR44259:SF107">
    <property type="entry name" value="F-BOX PROTEIN SKIP23-LIKE"/>
    <property type="match status" value="1"/>
</dbReference>
<gene>
    <name evidence="2" type="ORF">RchiOBHm_Chr3g0449861</name>
</gene>
<evidence type="ECO:0000313" key="2">
    <source>
        <dbReference type="EMBL" id="PRQ41721.1"/>
    </source>
</evidence>
<evidence type="ECO:0000313" key="3">
    <source>
        <dbReference type="Proteomes" id="UP000238479"/>
    </source>
</evidence>
<name>A0A2P6R5M3_ROSCH</name>
<dbReference type="Proteomes" id="UP000238479">
    <property type="component" value="Chromosome 3"/>
</dbReference>
<dbReference type="AlphaFoldDB" id="A0A2P6R5M3"/>
<dbReference type="InterPro" id="IPR050942">
    <property type="entry name" value="F-box_BR-signaling"/>
</dbReference>
<feature type="domain" description="KIB1-4 beta-propeller" evidence="1">
    <location>
        <begin position="15"/>
        <end position="132"/>
    </location>
</feature>
<dbReference type="InterPro" id="IPR005174">
    <property type="entry name" value="KIB1-4_b-propeller"/>
</dbReference>
<proteinExistence type="predicted"/>
<dbReference type="EMBL" id="PDCK01000041">
    <property type="protein sequence ID" value="PRQ41721.1"/>
    <property type="molecule type" value="Genomic_DNA"/>
</dbReference>
<reference evidence="2 3" key="1">
    <citation type="journal article" date="2018" name="Nat. Genet.">
        <title>The Rosa genome provides new insights in the design of modern roses.</title>
        <authorList>
            <person name="Bendahmane M."/>
        </authorList>
    </citation>
    <scope>NUCLEOTIDE SEQUENCE [LARGE SCALE GENOMIC DNA]</scope>
    <source>
        <strain evidence="3">cv. Old Blush</strain>
    </source>
</reference>
<evidence type="ECO:0000259" key="1">
    <source>
        <dbReference type="Pfam" id="PF03478"/>
    </source>
</evidence>
<organism evidence="2 3">
    <name type="scientific">Rosa chinensis</name>
    <name type="common">China rose</name>
    <dbReference type="NCBI Taxonomy" id="74649"/>
    <lineage>
        <taxon>Eukaryota</taxon>
        <taxon>Viridiplantae</taxon>
        <taxon>Streptophyta</taxon>
        <taxon>Embryophyta</taxon>
        <taxon>Tracheophyta</taxon>
        <taxon>Spermatophyta</taxon>
        <taxon>Magnoliopsida</taxon>
        <taxon>eudicotyledons</taxon>
        <taxon>Gunneridae</taxon>
        <taxon>Pentapetalae</taxon>
        <taxon>rosids</taxon>
        <taxon>fabids</taxon>
        <taxon>Rosales</taxon>
        <taxon>Rosaceae</taxon>
        <taxon>Rosoideae</taxon>
        <taxon>Rosoideae incertae sedis</taxon>
        <taxon>Rosa</taxon>
    </lineage>
</organism>
<sequence length="133" mass="15700">MLLIAADQEDTWEVYNVIENKVLNMQIRMPKKRYSGCSKGWLVTVEKDFSVTLINPFYSVQGSSKKENSIIRLPPLPVSKPWRWSWKYDYYVFKSIISSDPILDANDYIVVLVYEEFRGMAFIRLGKDETWFN</sequence>
<dbReference type="Gramene" id="PRQ41721">
    <property type="protein sequence ID" value="PRQ41721"/>
    <property type="gene ID" value="RchiOBHm_Chr3g0449861"/>
</dbReference>
<protein>
    <recommendedName>
        <fullName evidence="1">KIB1-4 beta-propeller domain-containing protein</fullName>
    </recommendedName>
</protein>
<dbReference type="PANTHER" id="PTHR44259">
    <property type="entry name" value="OS07G0183000 PROTEIN-RELATED"/>
    <property type="match status" value="1"/>
</dbReference>
<comment type="caution">
    <text evidence="2">The sequence shown here is derived from an EMBL/GenBank/DDBJ whole genome shotgun (WGS) entry which is preliminary data.</text>
</comment>
<dbReference type="Pfam" id="PF03478">
    <property type="entry name" value="Beta-prop_KIB1-4"/>
    <property type="match status" value="1"/>
</dbReference>